<evidence type="ECO:0000313" key="2">
    <source>
        <dbReference type="Proteomes" id="UP000050525"/>
    </source>
</evidence>
<accession>A0A151NA24</accession>
<dbReference type="Proteomes" id="UP000050525">
    <property type="component" value="Unassembled WGS sequence"/>
</dbReference>
<protein>
    <submittedName>
        <fullName evidence="1">Uncharacterized protein</fullName>
    </submittedName>
</protein>
<keyword evidence="2" id="KW-1185">Reference proteome</keyword>
<gene>
    <name evidence="1" type="ORF">Y1Q_0008762</name>
</gene>
<comment type="caution">
    <text evidence="1">The sequence shown here is derived from an EMBL/GenBank/DDBJ whole genome shotgun (WGS) entry which is preliminary data.</text>
</comment>
<name>A0A151NA24_ALLMI</name>
<reference evidence="1 2" key="1">
    <citation type="journal article" date="2012" name="Genome Biol.">
        <title>Sequencing three crocodilian genomes to illuminate the evolution of archosaurs and amniotes.</title>
        <authorList>
            <person name="St John J.A."/>
            <person name="Braun E.L."/>
            <person name="Isberg S.R."/>
            <person name="Miles L.G."/>
            <person name="Chong A.Y."/>
            <person name="Gongora J."/>
            <person name="Dalzell P."/>
            <person name="Moran C."/>
            <person name="Bed'hom B."/>
            <person name="Abzhanov A."/>
            <person name="Burgess S.C."/>
            <person name="Cooksey A.M."/>
            <person name="Castoe T.A."/>
            <person name="Crawford N.G."/>
            <person name="Densmore L.D."/>
            <person name="Drew J.C."/>
            <person name="Edwards S.V."/>
            <person name="Faircloth B.C."/>
            <person name="Fujita M.K."/>
            <person name="Greenwold M.J."/>
            <person name="Hoffmann F.G."/>
            <person name="Howard J.M."/>
            <person name="Iguchi T."/>
            <person name="Janes D.E."/>
            <person name="Khan S.Y."/>
            <person name="Kohno S."/>
            <person name="de Koning A.J."/>
            <person name="Lance S.L."/>
            <person name="McCarthy F.M."/>
            <person name="McCormack J.E."/>
            <person name="Merchant M.E."/>
            <person name="Peterson D.G."/>
            <person name="Pollock D.D."/>
            <person name="Pourmand N."/>
            <person name="Raney B.J."/>
            <person name="Roessler K.A."/>
            <person name="Sanford J.R."/>
            <person name="Sawyer R.H."/>
            <person name="Schmidt C.J."/>
            <person name="Triplett E.W."/>
            <person name="Tuberville T.D."/>
            <person name="Venegas-Anaya M."/>
            <person name="Howard J.T."/>
            <person name="Jarvis E.D."/>
            <person name="Guillette L.J.Jr."/>
            <person name="Glenn T.C."/>
            <person name="Green R.E."/>
            <person name="Ray D.A."/>
        </authorList>
    </citation>
    <scope>NUCLEOTIDE SEQUENCE [LARGE SCALE GENOMIC DNA]</scope>
    <source>
        <strain evidence="1">KSC_2009_1</strain>
    </source>
</reference>
<evidence type="ECO:0000313" key="1">
    <source>
        <dbReference type="EMBL" id="KYO33607.1"/>
    </source>
</evidence>
<sequence length="85" mass="9744">MFLNEKCRYIKVSFGLFACHFTFCCESHDNTQEAIRTYPFPVTSWEEETEPAPDTFQLSVCLDLIPGLLVKKNERGCTQASLLPH</sequence>
<dbReference type="EMBL" id="AKHW03003682">
    <property type="protein sequence ID" value="KYO33607.1"/>
    <property type="molecule type" value="Genomic_DNA"/>
</dbReference>
<dbReference type="AlphaFoldDB" id="A0A151NA24"/>
<organism evidence="1 2">
    <name type="scientific">Alligator mississippiensis</name>
    <name type="common">American alligator</name>
    <dbReference type="NCBI Taxonomy" id="8496"/>
    <lineage>
        <taxon>Eukaryota</taxon>
        <taxon>Metazoa</taxon>
        <taxon>Chordata</taxon>
        <taxon>Craniata</taxon>
        <taxon>Vertebrata</taxon>
        <taxon>Euteleostomi</taxon>
        <taxon>Archelosauria</taxon>
        <taxon>Archosauria</taxon>
        <taxon>Crocodylia</taxon>
        <taxon>Alligatoridae</taxon>
        <taxon>Alligatorinae</taxon>
        <taxon>Alligator</taxon>
    </lineage>
</organism>
<proteinExistence type="predicted"/>